<dbReference type="InterPro" id="IPR010255">
    <property type="entry name" value="Haem_peroxidase_sf"/>
</dbReference>
<dbReference type="Pfam" id="PF03098">
    <property type="entry name" value="An_peroxidase"/>
    <property type="match status" value="1"/>
</dbReference>
<keyword evidence="2" id="KW-0812">Transmembrane</keyword>
<dbReference type="Proteomes" id="UP001331761">
    <property type="component" value="Unassembled WGS sequence"/>
</dbReference>
<evidence type="ECO:0000313" key="3">
    <source>
        <dbReference type="EMBL" id="KAK5969679.1"/>
    </source>
</evidence>
<keyword evidence="1" id="KW-0560">Oxidoreductase</keyword>
<keyword evidence="2" id="KW-1133">Transmembrane helix</keyword>
<dbReference type="SUPFAM" id="SSF48113">
    <property type="entry name" value="Heme-dependent peroxidases"/>
    <property type="match status" value="1"/>
</dbReference>
<sequence>MLRKTYNLPERTWSTINPKLYATNKTMFDKLAALYGDIDYLDSYVGGMLEVDNGPGELFKAIIKDQFERLRDSDRFWFENKQNGLFTDEEIQLIHSITLRDIIRETTEISDQWLQKDVFFFKDGDPCPQPFQVNATGLEECVPFMRFDHFTGNEVTYIFTLIGLGCIPLICFGVGYVLVQRRRRMGWDSSFDDLSATAIEDDAPNDRYHIQAFEWLQESYVRQVIVEFSPGCLTVRKPRGLNLRKMIFPENAQVCSIVGQSFM</sequence>
<keyword evidence="4" id="KW-1185">Reference proteome</keyword>
<dbReference type="InterPro" id="IPR019791">
    <property type="entry name" value="Haem_peroxidase_animal"/>
</dbReference>
<keyword evidence="1" id="KW-0575">Peroxidase</keyword>
<evidence type="ECO:0000256" key="1">
    <source>
        <dbReference type="ARBA" id="ARBA00022559"/>
    </source>
</evidence>
<dbReference type="PANTHER" id="PTHR11475">
    <property type="entry name" value="OXIDASE/PEROXIDASE"/>
    <property type="match status" value="1"/>
</dbReference>
<name>A0AAN8IYU7_TRICO</name>
<dbReference type="Gene3D" id="1.10.640.10">
    <property type="entry name" value="Haem peroxidase domain superfamily, animal type"/>
    <property type="match status" value="1"/>
</dbReference>
<evidence type="ECO:0000256" key="2">
    <source>
        <dbReference type="SAM" id="Phobius"/>
    </source>
</evidence>
<reference evidence="3 4" key="1">
    <citation type="submission" date="2019-10" db="EMBL/GenBank/DDBJ databases">
        <title>Assembly and Annotation for the nematode Trichostrongylus colubriformis.</title>
        <authorList>
            <person name="Martin J."/>
        </authorList>
    </citation>
    <scope>NUCLEOTIDE SEQUENCE [LARGE SCALE GENOMIC DNA]</scope>
    <source>
        <strain evidence="3">G859</strain>
        <tissue evidence="3">Whole worm</tissue>
    </source>
</reference>
<protein>
    <submittedName>
        <fullName evidence="3">Dual oxidase 1</fullName>
    </submittedName>
</protein>
<gene>
    <name evidence="3" type="ORF">GCK32_015282</name>
</gene>
<dbReference type="GO" id="GO:0020037">
    <property type="term" value="F:heme binding"/>
    <property type="evidence" value="ECO:0007669"/>
    <property type="project" value="InterPro"/>
</dbReference>
<organism evidence="3 4">
    <name type="scientific">Trichostrongylus colubriformis</name>
    <name type="common">Black scour worm</name>
    <dbReference type="NCBI Taxonomy" id="6319"/>
    <lineage>
        <taxon>Eukaryota</taxon>
        <taxon>Metazoa</taxon>
        <taxon>Ecdysozoa</taxon>
        <taxon>Nematoda</taxon>
        <taxon>Chromadorea</taxon>
        <taxon>Rhabditida</taxon>
        <taxon>Rhabditina</taxon>
        <taxon>Rhabditomorpha</taxon>
        <taxon>Strongyloidea</taxon>
        <taxon>Trichostrongylidae</taxon>
        <taxon>Trichostrongylus</taxon>
    </lineage>
</organism>
<accession>A0AAN8IYU7</accession>
<proteinExistence type="predicted"/>
<dbReference type="PROSITE" id="PS50292">
    <property type="entry name" value="PEROXIDASE_3"/>
    <property type="match status" value="1"/>
</dbReference>
<keyword evidence="2" id="KW-0472">Membrane</keyword>
<dbReference type="AlphaFoldDB" id="A0AAN8IYU7"/>
<dbReference type="PANTHER" id="PTHR11475:SF144">
    <property type="entry name" value="NAD(P)H OXIDASE (H2O2-FORMING)"/>
    <property type="match status" value="1"/>
</dbReference>
<dbReference type="GO" id="GO:0004601">
    <property type="term" value="F:peroxidase activity"/>
    <property type="evidence" value="ECO:0007669"/>
    <property type="project" value="UniProtKB-KW"/>
</dbReference>
<feature type="transmembrane region" description="Helical" evidence="2">
    <location>
        <begin position="155"/>
        <end position="179"/>
    </location>
</feature>
<dbReference type="GO" id="GO:0006979">
    <property type="term" value="P:response to oxidative stress"/>
    <property type="evidence" value="ECO:0007669"/>
    <property type="project" value="InterPro"/>
</dbReference>
<dbReference type="InterPro" id="IPR037120">
    <property type="entry name" value="Haem_peroxidase_sf_animal"/>
</dbReference>
<dbReference type="EMBL" id="WIXE01019877">
    <property type="protein sequence ID" value="KAK5969679.1"/>
    <property type="molecule type" value="Genomic_DNA"/>
</dbReference>
<comment type="caution">
    <text evidence="3">The sequence shown here is derived from an EMBL/GenBank/DDBJ whole genome shotgun (WGS) entry which is preliminary data.</text>
</comment>
<evidence type="ECO:0000313" key="4">
    <source>
        <dbReference type="Proteomes" id="UP001331761"/>
    </source>
</evidence>